<evidence type="ECO:0000256" key="5">
    <source>
        <dbReference type="ARBA" id="ARBA00023152"/>
    </source>
</evidence>
<comment type="caution">
    <text evidence="8">The sequence shown here is derived from an EMBL/GenBank/DDBJ whole genome shotgun (WGS) entry which is preliminary data.</text>
</comment>
<evidence type="ECO:0000259" key="7">
    <source>
        <dbReference type="Pfam" id="PF06560"/>
    </source>
</evidence>
<dbReference type="CDD" id="cd02218">
    <property type="entry name" value="cupin_PGI"/>
    <property type="match status" value="1"/>
</dbReference>
<keyword evidence="9" id="KW-1185">Reference proteome</keyword>
<name>A0AAP4EZV8_9FIRM</name>
<keyword evidence="5" id="KW-0324">Glycolysis</keyword>
<evidence type="ECO:0000256" key="1">
    <source>
        <dbReference type="ARBA" id="ARBA00004926"/>
    </source>
</evidence>
<keyword evidence="8" id="KW-0413">Isomerase</keyword>
<evidence type="ECO:0000256" key="6">
    <source>
        <dbReference type="ARBA" id="ARBA00029321"/>
    </source>
</evidence>
<evidence type="ECO:0000313" key="9">
    <source>
        <dbReference type="Proteomes" id="UP001300383"/>
    </source>
</evidence>
<evidence type="ECO:0000313" key="8">
    <source>
        <dbReference type="EMBL" id="MDI9240868.1"/>
    </source>
</evidence>
<dbReference type="InterPro" id="IPR011051">
    <property type="entry name" value="RmlC_Cupin_sf"/>
</dbReference>
<dbReference type="RefSeq" id="WP_283229384.1">
    <property type="nucleotide sequence ID" value="NZ_JASGBQ010000001.1"/>
</dbReference>
<dbReference type="InterPro" id="IPR014710">
    <property type="entry name" value="RmlC-like_jellyroll"/>
</dbReference>
<dbReference type="GO" id="GO:0004347">
    <property type="term" value="F:glucose-6-phosphate isomerase activity"/>
    <property type="evidence" value="ECO:0007669"/>
    <property type="project" value="UniProtKB-EC"/>
</dbReference>
<gene>
    <name evidence="8" type="ORF">QJ036_00035</name>
</gene>
<dbReference type="EC" id="5.3.1.9" evidence="3"/>
<comment type="similarity">
    <text evidence="2">Belongs to the archaeal-type GPI family.</text>
</comment>
<accession>A0AAP4EZV8</accession>
<keyword evidence="4" id="KW-0312">Gluconeogenesis</keyword>
<dbReference type="Gene3D" id="2.60.120.10">
    <property type="entry name" value="Jelly Rolls"/>
    <property type="match status" value="1"/>
</dbReference>
<comment type="catalytic activity">
    <reaction evidence="6">
        <text>alpha-D-glucose 6-phosphate = beta-D-fructose 6-phosphate</text>
        <dbReference type="Rhea" id="RHEA:11816"/>
        <dbReference type="ChEBI" id="CHEBI:57634"/>
        <dbReference type="ChEBI" id="CHEBI:58225"/>
        <dbReference type="EC" id="5.3.1.9"/>
    </reaction>
</comment>
<dbReference type="InterPro" id="IPR010551">
    <property type="entry name" value="G6P_isomerase_prok"/>
</dbReference>
<dbReference type="Proteomes" id="UP001300383">
    <property type="component" value="Unassembled WGS sequence"/>
</dbReference>
<dbReference type="GO" id="GO:0006096">
    <property type="term" value="P:glycolytic process"/>
    <property type="evidence" value="ECO:0007669"/>
    <property type="project" value="UniProtKB-KW"/>
</dbReference>
<sequence>MLELKNSGLPLYLDEENHVMALSALLTYGGFGRKPAAKMQGLLADETNLPMEENVYDVYRKIAFPEDEELLKKNDFCYDITIIMPGQINGECKKTSGHYHGWNPEHTNTYGEVYEVIKGTALYILQRSDNFDAEDPEDVKVDDLILTTVHEGETIIVPPNYGHCSVNIGEGPLVFSNLAYVPCTVNYGPVKHYHGMSCYVFKENGEIRVKLNDRYHQVPKLKFATVKENPALGIKFGLPVYKSYKENPEAFRFLGYPDNYVDEIMSMLIYHDELVTK</sequence>
<dbReference type="EMBL" id="JASGBQ010000001">
    <property type="protein sequence ID" value="MDI9240868.1"/>
    <property type="molecule type" value="Genomic_DNA"/>
</dbReference>
<evidence type="ECO:0000256" key="2">
    <source>
        <dbReference type="ARBA" id="ARBA00006542"/>
    </source>
</evidence>
<dbReference type="AlphaFoldDB" id="A0AAP4EZV8"/>
<comment type="pathway">
    <text evidence="1">Carbohydrate degradation; glycolysis; D-glyceraldehyde 3-phosphate and glycerone phosphate from D-glucose: step 2/4.</text>
</comment>
<dbReference type="GO" id="GO:0005737">
    <property type="term" value="C:cytoplasm"/>
    <property type="evidence" value="ECO:0007669"/>
    <property type="project" value="InterPro"/>
</dbReference>
<protein>
    <recommendedName>
        <fullName evidence="3">glucose-6-phosphate isomerase</fullName>
        <ecNumber evidence="3">5.3.1.9</ecNumber>
    </recommendedName>
</protein>
<dbReference type="GO" id="GO:0006094">
    <property type="term" value="P:gluconeogenesis"/>
    <property type="evidence" value="ECO:0007669"/>
    <property type="project" value="UniProtKB-KW"/>
</dbReference>
<feature type="domain" description="Glucose-6-phosphate isomerase prokaryote" evidence="7">
    <location>
        <begin position="36"/>
        <end position="215"/>
    </location>
</feature>
<proteinExistence type="inferred from homology"/>
<dbReference type="Pfam" id="PF06560">
    <property type="entry name" value="GPI"/>
    <property type="match status" value="1"/>
</dbReference>
<evidence type="ECO:0000256" key="3">
    <source>
        <dbReference type="ARBA" id="ARBA00011952"/>
    </source>
</evidence>
<organism evidence="8 9">
    <name type="scientific">Fusibacillus kribbianus</name>
    <dbReference type="NCBI Taxonomy" id="3044208"/>
    <lineage>
        <taxon>Bacteria</taxon>
        <taxon>Bacillati</taxon>
        <taxon>Bacillota</taxon>
        <taxon>Clostridia</taxon>
        <taxon>Lachnospirales</taxon>
        <taxon>Lachnospiraceae</taxon>
        <taxon>Fusibacillus</taxon>
    </lineage>
</organism>
<reference evidence="8 9" key="1">
    <citation type="submission" date="2023-05" db="EMBL/GenBank/DDBJ databases">
        <title>[ruminococcus] sp. nov., isolated from a pig farm feces dump.</title>
        <authorList>
            <person name="Chang Y.-H."/>
        </authorList>
    </citation>
    <scope>NUCLEOTIDE SEQUENCE [LARGE SCALE GENOMIC DNA]</scope>
    <source>
        <strain evidence="8 9">YH-rum2234</strain>
    </source>
</reference>
<dbReference type="SUPFAM" id="SSF51182">
    <property type="entry name" value="RmlC-like cupins"/>
    <property type="match status" value="1"/>
</dbReference>
<evidence type="ECO:0000256" key="4">
    <source>
        <dbReference type="ARBA" id="ARBA00022432"/>
    </source>
</evidence>